<feature type="transmembrane region" description="Helical" evidence="1">
    <location>
        <begin position="185"/>
        <end position="205"/>
    </location>
</feature>
<evidence type="ECO:0000313" key="3">
    <source>
        <dbReference type="EMBL" id="GEO08615.1"/>
    </source>
</evidence>
<name>A0A512B9H9_9BACT</name>
<gene>
    <name evidence="3" type="ORF">SAE01_11110</name>
</gene>
<protein>
    <recommendedName>
        <fullName evidence="2">CAAX prenyl protease 2/Lysostaphin resistance protein A-like domain-containing protein</fullName>
    </recommendedName>
</protein>
<reference evidence="3 4" key="1">
    <citation type="submission" date="2019-07" db="EMBL/GenBank/DDBJ databases">
        <title>Whole genome shotgun sequence of Segetibacter aerophilus NBRC 106135.</title>
        <authorList>
            <person name="Hosoyama A."/>
            <person name="Uohara A."/>
            <person name="Ohji S."/>
            <person name="Ichikawa N."/>
        </authorList>
    </citation>
    <scope>NUCLEOTIDE SEQUENCE [LARGE SCALE GENOMIC DNA]</scope>
    <source>
        <strain evidence="3 4">NBRC 106135</strain>
    </source>
</reference>
<dbReference type="Pfam" id="PF02517">
    <property type="entry name" value="Rce1-like"/>
    <property type="match status" value="1"/>
</dbReference>
<dbReference type="GO" id="GO:0080120">
    <property type="term" value="P:CAAX-box protein maturation"/>
    <property type="evidence" value="ECO:0007669"/>
    <property type="project" value="UniProtKB-ARBA"/>
</dbReference>
<comment type="caution">
    <text evidence="3">The sequence shown here is derived from an EMBL/GenBank/DDBJ whole genome shotgun (WGS) entry which is preliminary data.</text>
</comment>
<feature type="transmembrane region" description="Helical" evidence="1">
    <location>
        <begin position="162"/>
        <end position="179"/>
    </location>
</feature>
<keyword evidence="1" id="KW-1133">Transmembrane helix</keyword>
<evidence type="ECO:0000313" key="4">
    <source>
        <dbReference type="Proteomes" id="UP000321513"/>
    </source>
</evidence>
<keyword evidence="1" id="KW-0472">Membrane</keyword>
<dbReference type="InterPro" id="IPR003675">
    <property type="entry name" value="Rce1/LyrA-like_dom"/>
</dbReference>
<dbReference type="OrthoDB" id="324900at2"/>
<evidence type="ECO:0000259" key="2">
    <source>
        <dbReference type="Pfam" id="PF02517"/>
    </source>
</evidence>
<feature type="domain" description="CAAX prenyl protease 2/Lysostaphin resistance protein A-like" evidence="2">
    <location>
        <begin position="130"/>
        <end position="223"/>
    </location>
</feature>
<dbReference type="PANTHER" id="PTHR39430">
    <property type="entry name" value="MEMBRANE-ASSOCIATED PROTEASE-RELATED"/>
    <property type="match status" value="1"/>
</dbReference>
<feature type="transmembrane region" description="Helical" evidence="1">
    <location>
        <begin position="132"/>
        <end position="150"/>
    </location>
</feature>
<proteinExistence type="predicted"/>
<dbReference type="RefSeq" id="WP_147202668.1">
    <property type="nucleotide sequence ID" value="NZ_BJYT01000002.1"/>
</dbReference>
<dbReference type="Proteomes" id="UP000321513">
    <property type="component" value="Unassembled WGS sequence"/>
</dbReference>
<feature type="transmembrane region" description="Helical" evidence="1">
    <location>
        <begin position="210"/>
        <end position="230"/>
    </location>
</feature>
<dbReference type="EMBL" id="BJYT01000002">
    <property type="protein sequence ID" value="GEO08615.1"/>
    <property type="molecule type" value="Genomic_DNA"/>
</dbReference>
<feature type="transmembrane region" description="Helical" evidence="1">
    <location>
        <begin position="52"/>
        <end position="73"/>
    </location>
</feature>
<evidence type="ECO:0000256" key="1">
    <source>
        <dbReference type="SAM" id="Phobius"/>
    </source>
</evidence>
<feature type="transmembrane region" description="Helical" evidence="1">
    <location>
        <begin position="260"/>
        <end position="280"/>
    </location>
</feature>
<dbReference type="PANTHER" id="PTHR39430:SF1">
    <property type="entry name" value="PROTEASE"/>
    <property type="match status" value="1"/>
</dbReference>
<dbReference type="AlphaFoldDB" id="A0A512B9H9"/>
<feature type="transmembrane region" description="Helical" evidence="1">
    <location>
        <begin position="12"/>
        <end position="32"/>
    </location>
</feature>
<sequence length="288" mass="31991">MEATRTPIIKQGWIRALIYIIVVSLVVYAFTVFGDEIMNQFKVGTESSDASILNFGILYGLMGLSIFIVTWLMRKFVDRQSFESLGFKWNGYSNEAGLGFFGALAILGIGSLILVATGYISFLSATFDINPLLLEVVMMIVVAFVEELLFRGYILNNLLQSINKWLALAISSILFALFHQTNPDVTVFAIVNILLAGLLLGLNYIFTKNLWFGICFHFAWNYFQGPVLGYDVSGLKLTSILQQTVTGPEVWTGGPFGFEGSLLCPLLFVVAIAVFAFLFLKRYQSSAI</sequence>
<keyword evidence="4" id="KW-1185">Reference proteome</keyword>
<accession>A0A512B9H9</accession>
<feature type="transmembrane region" description="Helical" evidence="1">
    <location>
        <begin position="98"/>
        <end position="120"/>
    </location>
</feature>
<keyword evidence="1" id="KW-0812">Transmembrane</keyword>
<organism evidence="3 4">
    <name type="scientific">Segetibacter aerophilus</name>
    <dbReference type="NCBI Taxonomy" id="670293"/>
    <lineage>
        <taxon>Bacteria</taxon>
        <taxon>Pseudomonadati</taxon>
        <taxon>Bacteroidota</taxon>
        <taxon>Chitinophagia</taxon>
        <taxon>Chitinophagales</taxon>
        <taxon>Chitinophagaceae</taxon>
        <taxon>Segetibacter</taxon>
    </lineage>
</organism>
<dbReference type="GO" id="GO:0004175">
    <property type="term" value="F:endopeptidase activity"/>
    <property type="evidence" value="ECO:0007669"/>
    <property type="project" value="UniProtKB-ARBA"/>
</dbReference>